<reference evidence="1" key="1">
    <citation type="journal article" date="2014" name="Int. J. Syst. Evol. Microbiol.">
        <title>Complete genome sequence of Corynebacterium casei LMG S-19264T (=DSM 44701T), isolated from a smear-ripened cheese.</title>
        <authorList>
            <consortium name="US DOE Joint Genome Institute (JGI-PGF)"/>
            <person name="Walter F."/>
            <person name="Albersmeier A."/>
            <person name="Kalinowski J."/>
            <person name="Ruckert C."/>
        </authorList>
    </citation>
    <scope>NUCLEOTIDE SEQUENCE</scope>
    <source>
        <strain evidence="1">CGMCC 1.12754</strain>
    </source>
</reference>
<keyword evidence="1" id="KW-0489">Methyltransferase</keyword>
<dbReference type="EMBL" id="BMFR01000008">
    <property type="protein sequence ID" value="GGG76562.1"/>
    <property type="molecule type" value="Genomic_DNA"/>
</dbReference>
<dbReference type="InterPro" id="IPR029063">
    <property type="entry name" value="SAM-dependent_MTases_sf"/>
</dbReference>
<dbReference type="RefSeq" id="WP_188455441.1">
    <property type="nucleotide sequence ID" value="NZ_BMFR01000008.1"/>
</dbReference>
<comment type="caution">
    <text evidence="1">The sequence shown here is derived from an EMBL/GenBank/DDBJ whole genome shotgun (WGS) entry which is preliminary data.</text>
</comment>
<sequence>MNKEIINSIVESMAPNAEMAAVQRIQTEHRVKLAQFWNIQKGHKVLEIGCGQGDTTVVLAHFAGEEGLVHGIDIGPSDYGSPITLGESADYIMKSTLGKQIQMEFEVDPLSPEVDFPENFFDCIILSHCSWYFKSFEELQEVLQKVKKWGKRLCFAEWDTAIQSIEQYPHLLAILIQAQYESFKQNSDSNVRTLLTRDDCRLAAENAGWNILNDSTIFSPELQDATWEIDQTISGLDMELCKSNSMPDKLERLIRSEISMLQQFITSNTIIPLSVFAFVAE</sequence>
<dbReference type="AlphaFoldDB" id="A0A917HF11"/>
<protein>
    <submittedName>
        <fullName evidence="1">SAM-dependent methyltransferase</fullName>
    </submittedName>
</protein>
<proteinExistence type="predicted"/>
<dbReference type="SUPFAM" id="SSF53335">
    <property type="entry name" value="S-adenosyl-L-methionine-dependent methyltransferases"/>
    <property type="match status" value="1"/>
</dbReference>
<dbReference type="Gene3D" id="3.40.50.150">
    <property type="entry name" value="Vaccinia Virus protein VP39"/>
    <property type="match status" value="1"/>
</dbReference>
<keyword evidence="2" id="KW-1185">Reference proteome</keyword>
<dbReference type="GO" id="GO:0032259">
    <property type="term" value="P:methylation"/>
    <property type="evidence" value="ECO:0007669"/>
    <property type="project" value="UniProtKB-KW"/>
</dbReference>
<evidence type="ECO:0000313" key="2">
    <source>
        <dbReference type="Proteomes" id="UP000622860"/>
    </source>
</evidence>
<reference evidence="1" key="2">
    <citation type="submission" date="2020-09" db="EMBL/GenBank/DDBJ databases">
        <authorList>
            <person name="Sun Q."/>
            <person name="Zhou Y."/>
        </authorList>
    </citation>
    <scope>NUCLEOTIDE SEQUENCE</scope>
    <source>
        <strain evidence="1">CGMCC 1.12754</strain>
    </source>
</reference>
<name>A0A917HF11_9BACI</name>
<dbReference type="Pfam" id="PF13489">
    <property type="entry name" value="Methyltransf_23"/>
    <property type="match status" value="1"/>
</dbReference>
<organism evidence="1 2">
    <name type="scientific">Virgibacillus oceani</name>
    <dbReference type="NCBI Taxonomy" id="1479511"/>
    <lineage>
        <taxon>Bacteria</taxon>
        <taxon>Bacillati</taxon>
        <taxon>Bacillota</taxon>
        <taxon>Bacilli</taxon>
        <taxon>Bacillales</taxon>
        <taxon>Bacillaceae</taxon>
        <taxon>Virgibacillus</taxon>
    </lineage>
</organism>
<accession>A0A917HF11</accession>
<dbReference type="Proteomes" id="UP000622860">
    <property type="component" value="Unassembled WGS sequence"/>
</dbReference>
<dbReference type="GO" id="GO:0008168">
    <property type="term" value="F:methyltransferase activity"/>
    <property type="evidence" value="ECO:0007669"/>
    <property type="project" value="UniProtKB-KW"/>
</dbReference>
<dbReference type="CDD" id="cd02440">
    <property type="entry name" value="AdoMet_MTases"/>
    <property type="match status" value="1"/>
</dbReference>
<evidence type="ECO:0000313" key="1">
    <source>
        <dbReference type="EMBL" id="GGG76562.1"/>
    </source>
</evidence>
<gene>
    <name evidence="1" type="ORF">GCM10011398_21920</name>
</gene>
<keyword evidence="1" id="KW-0808">Transferase</keyword>